<accession>A0ABV6Z144</accession>
<feature type="domain" description="Fumarate reductase/succinate dehydrogenase flavoprotein-like C-terminal" evidence="12">
    <location>
        <begin position="464"/>
        <end position="582"/>
    </location>
</feature>
<feature type="coiled-coil region" evidence="10">
    <location>
        <begin position="484"/>
        <end position="511"/>
    </location>
</feature>
<dbReference type="InterPro" id="IPR014006">
    <property type="entry name" value="Succ_Dhase_FrdA_Gneg"/>
</dbReference>
<keyword evidence="4" id="KW-0813">Transport</keyword>
<dbReference type="InterPro" id="IPR003953">
    <property type="entry name" value="FAD-dep_OxRdtase_2_FAD-bd"/>
</dbReference>
<evidence type="ECO:0000313" key="13">
    <source>
        <dbReference type="EMBL" id="MFC1852152.1"/>
    </source>
</evidence>
<dbReference type="Gene3D" id="3.90.700.10">
    <property type="entry name" value="Succinate dehydrogenase/fumarate reductase flavoprotein, catalytic domain"/>
    <property type="match status" value="1"/>
</dbReference>
<evidence type="ECO:0000256" key="2">
    <source>
        <dbReference type="ARBA" id="ARBA00004170"/>
    </source>
</evidence>
<evidence type="ECO:0000313" key="14">
    <source>
        <dbReference type="Proteomes" id="UP001594351"/>
    </source>
</evidence>
<dbReference type="Proteomes" id="UP001594351">
    <property type="component" value="Unassembled WGS sequence"/>
</dbReference>
<dbReference type="Gene3D" id="1.20.58.100">
    <property type="entry name" value="Fumarate reductase/succinate dehydrogenase flavoprotein-like, C-terminal domain"/>
    <property type="match status" value="1"/>
</dbReference>
<dbReference type="NCBIfam" id="TIGR01812">
    <property type="entry name" value="sdhA_frdA_Gneg"/>
    <property type="match status" value="1"/>
</dbReference>
<comment type="caution">
    <text evidence="13">The sequence shown here is derived from an EMBL/GenBank/DDBJ whole genome shotgun (WGS) entry which is preliminary data.</text>
</comment>
<evidence type="ECO:0000259" key="12">
    <source>
        <dbReference type="Pfam" id="PF02910"/>
    </source>
</evidence>
<dbReference type="Gene3D" id="3.50.50.60">
    <property type="entry name" value="FAD/NAD(P)-binding domain"/>
    <property type="match status" value="1"/>
</dbReference>
<proteinExistence type="inferred from homology"/>
<dbReference type="PANTHER" id="PTHR11632">
    <property type="entry name" value="SUCCINATE DEHYDROGENASE 2 FLAVOPROTEIN SUBUNIT"/>
    <property type="match status" value="1"/>
</dbReference>
<protein>
    <submittedName>
        <fullName evidence="13">FAD-binding protein</fullName>
    </submittedName>
</protein>
<feature type="domain" description="FAD-dependent oxidoreductase 2 FAD-binding" evidence="11">
    <location>
        <begin position="14"/>
        <end position="410"/>
    </location>
</feature>
<dbReference type="InterPro" id="IPR036188">
    <property type="entry name" value="FAD/NAD-bd_sf"/>
</dbReference>
<gene>
    <name evidence="13" type="ORF">ACFL27_18310</name>
</gene>
<dbReference type="Pfam" id="PF02910">
    <property type="entry name" value="Succ_DH_flav_C"/>
    <property type="match status" value="1"/>
</dbReference>
<keyword evidence="6" id="KW-0274">FAD</keyword>
<evidence type="ECO:0000256" key="8">
    <source>
        <dbReference type="ARBA" id="ARBA00023002"/>
    </source>
</evidence>
<organism evidence="13 14">
    <name type="scientific">candidate division CSSED10-310 bacterium</name>
    <dbReference type="NCBI Taxonomy" id="2855610"/>
    <lineage>
        <taxon>Bacteria</taxon>
        <taxon>Bacteria division CSSED10-310</taxon>
    </lineage>
</organism>
<sequence>MANPIAISKKVITDVLIIGAGGAGLRAAAAIKEKSPFTSIAAITKVSSAQKSHTCTAQGGVAAVDPKDPHDKIIYHEFDTWKGSDCSCDQNVVRRVCSLAWDEIIWLEHHGLHFSRSPEGRIMKRPFGGHTLNFGEIKAFRSCYEADRTGKGIQDTVYFMALKNDVQFYTEAVFTELILDGECCYGAILYDMNEGEFVECRAKATIIATGGKARMYQVTSNCRQNTGDALSIFLRQGLPLMDIEAVQFHPTGIVGPGILASEALRGEGAVLRNNQDERFMERYAPTIKDLAPRDLVSRSIMTEIQEGRGFLHPAHQLPHVMLDMRHLPDVVHDKKLVEVSSFFKTFLGVDPKVELCPVTPTAHYQMGGIPTNIDGQVQIDENTIIAGLYAVGECATASLHGHNRLGTNSLLELITLGRTTGEHVADYISQVTINGSSYSGDFTRSTFDKLLAVSNGSESQFKLRRELTELMNRCVGVFRDEKILLEAIEKLKELKERANHVEIKTKNLVLNQELLVTWELHNLIDVSLGIAASALDRKESRGAHFRLDFPERSDDYHYHTLCWMDQDMNCRLGKRKIDMSIYETEQGALKEKFGIIERKY</sequence>
<keyword evidence="7" id="KW-0249">Electron transport</keyword>
<reference evidence="13 14" key="1">
    <citation type="submission" date="2024-09" db="EMBL/GenBank/DDBJ databases">
        <title>Laminarin stimulates single cell rates of sulfate reduction while oxygen inhibits transcriptomic activity in coastal marine sediment.</title>
        <authorList>
            <person name="Lindsay M."/>
            <person name="Orcutt B."/>
            <person name="Emerson D."/>
            <person name="Stepanauskas R."/>
            <person name="D'Angelo T."/>
        </authorList>
    </citation>
    <scope>NUCLEOTIDE SEQUENCE [LARGE SCALE GENOMIC DNA]</scope>
    <source>
        <strain evidence="13">SAG AM-311-K15</strain>
    </source>
</reference>
<evidence type="ECO:0000256" key="7">
    <source>
        <dbReference type="ARBA" id="ARBA00022982"/>
    </source>
</evidence>
<keyword evidence="8" id="KW-0560">Oxidoreductase</keyword>
<comment type="similarity">
    <text evidence="3">Belongs to the FAD-dependent oxidoreductase 2 family. FRD/SDH subfamily.</text>
</comment>
<name>A0ABV6Z144_UNCC1</name>
<keyword evidence="10" id="KW-0175">Coiled coil</keyword>
<dbReference type="InterPro" id="IPR037099">
    <property type="entry name" value="Fum_R/Succ_DH_flav-like_C_sf"/>
</dbReference>
<dbReference type="InterPro" id="IPR030664">
    <property type="entry name" value="SdhA/FrdA/AprA"/>
</dbReference>
<dbReference type="EMBL" id="JBHPBY010000273">
    <property type="protein sequence ID" value="MFC1852152.1"/>
    <property type="molecule type" value="Genomic_DNA"/>
</dbReference>
<evidence type="ECO:0000256" key="6">
    <source>
        <dbReference type="ARBA" id="ARBA00022827"/>
    </source>
</evidence>
<dbReference type="SUPFAM" id="SSF46977">
    <property type="entry name" value="Succinate dehydrogenase/fumarate reductase flavoprotein C-terminal domain"/>
    <property type="match status" value="1"/>
</dbReference>
<evidence type="ECO:0000256" key="5">
    <source>
        <dbReference type="ARBA" id="ARBA00022630"/>
    </source>
</evidence>
<keyword evidence="14" id="KW-1185">Reference proteome</keyword>
<comment type="cofactor">
    <cofactor evidence="1">
        <name>FAD</name>
        <dbReference type="ChEBI" id="CHEBI:57692"/>
    </cofactor>
</comment>
<evidence type="ECO:0000256" key="9">
    <source>
        <dbReference type="ARBA" id="ARBA00023136"/>
    </source>
</evidence>
<dbReference type="SUPFAM" id="SSF51905">
    <property type="entry name" value="FAD/NAD(P)-binding domain"/>
    <property type="match status" value="1"/>
</dbReference>
<dbReference type="InterPro" id="IPR027477">
    <property type="entry name" value="Succ_DH/fumarate_Rdtase_cat_sf"/>
</dbReference>
<dbReference type="SUPFAM" id="SSF56425">
    <property type="entry name" value="Succinate dehydrogenase/fumarate reductase flavoprotein, catalytic domain"/>
    <property type="match status" value="1"/>
</dbReference>
<evidence type="ECO:0000256" key="4">
    <source>
        <dbReference type="ARBA" id="ARBA00022448"/>
    </source>
</evidence>
<evidence type="ECO:0000259" key="11">
    <source>
        <dbReference type="Pfam" id="PF00890"/>
    </source>
</evidence>
<keyword evidence="9" id="KW-0472">Membrane</keyword>
<dbReference type="InterPro" id="IPR015939">
    <property type="entry name" value="Fum_Rdtase/Succ_DH_flav-like_C"/>
</dbReference>
<evidence type="ECO:0000256" key="3">
    <source>
        <dbReference type="ARBA" id="ARBA00008040"/>
    </source>
</evidence>
<comment type="subcellular location">
    <subcellularLocation>
        <location evidence="2">Membrane</location>
        <topology evidence="2">Peripheral membrane protein</topology>
    </subcellularLocation>
</comment>
<dbReference type="PIRSF" id="PIRSF000171">
    <property type="entry name" value="SDHA_APRA_LASPO"/>
    <property type="match status" value="1"/>
</dbReference>
<dbReference type="Pfam" id="PF00890">
    <property type="entry name" value="FAD_binding_2"/>
    <property type="match status" value="1"/>
</dbReference>
<evidence type="ECO:0000256" key="1">
    <source>
        <dbReference type="ARBA" id="ARBA00001974"/>
    </source>
</evidence>
<dbReference type="PANTHER" id="PTHR11632:SF51">
    <property type="entry name" value="SUCCINATE DEHYDROGENASE [UBIQUINONE] FLAVOPROTEIN SUBUNIT, MITOCHONDRIAL"/>
    <property type="match status" value="1"/>
</dbReference>
<evidence type="ECO:0000256" key="10">
    <source>
        <dbReference type="SAM" id="Coils"/>
    </source>
</evidence>
<keyword evidence="5" id="KW-0285">Flavoprotein</keyword>